<dbReference type="Proteomes" id="UP000499080">
    <property type="component" value="Unassembled WGS sequence"/>
</dbReference>
<dbReference type="EMBL" id="BGPR01012351">
    <property type="protein sequence ID" value="GBN55675.1"/>
    <property type="molecule type" value="Genomic_DNA"/>
</dbReference>
<dbReference type="EMBL" id="BGPR01012348">
    <property type="protein sequence ID" value="GBN55668.1"/>
    <property type="molecule type" value="Genomic_DNA"/>
</dbReference>
<evidence type="ECO:0000313" key="3">
    <source>
        <dbReference type="Proteomes" id="UP000499080"/>
    </source>
</evidence>
<comment type="caution">
    <text evidence="2">The sequence shown here is derived from an EMBL/GenBank/DDBJ whole genome shotgun (WGS) entry which is preliminary data.</text>
</comment>
<protein>
    <submittedName>
        <fullName evidence="2">Uncharacterized protein</fullName>
    </submittedName>
</protein>
<dbReference type="AlphaFoldDB" id="A0A4Y2PUV7"/>
<reference evidence="2 3" key="1">
    <citation type="journal article" date="2019" name="Sci. Rep.">
        <title>Orb-weaving spider Araneus ventricosus genome elucidates the spidroin gene catalogue.</title>
        <authorList>
            <person name="Kono N."/>
            <person name="Nakamura H."/>
            <person name="Ohtoshi R."/>
            <person name="Moran D.A.P."/>
            <person name="Shinohara A."/>
            <person name="Yoshida Y."/>
            <person name="Fujiwara M."/>
            <person name="Mori M."/>
            <person name="Tomita M."/>
            <person name="Arakawa K."/>
        </authorList>
    </citation>
    <scope>NUCLEOTIDE SEQUENCE [LARGE SCALE GENOMIC DNA]</scope>
</reference>
<accession>A0A4Y2PUV7</accession>
<proteinExistence type="predicted"/>
<sequence length="53" mass="5872">MLVLKWIILYLGESNFADITLFHVLVSRIIGIPPSPIMLPHRGGCGDPGWNGR</sequence>
<feature type="non-terminal residue" evidence="2">
    <location>
        <position position="53"/>
    </location>
</feature>
<organism evidence="2 3">
    <name type="scientific">Araneus ventricosus</name>
    <name type="common">Orbweaver spider</name>
    <name type="synonym">Epeira ventricosa</name>
    <dbReference type="NCBI Taxonomy" id="182803"/>
    <lineage>
        <taxon>Eukaryota</taxon>
        <taxon>Metazoa</taxon>
        <taxon>Ecdysozoa</taxon>
        <taxon>Arthropoda</taxon>
        <taxon>Chelicerata</taxon>
        <taxon>Arachnida</taxon>
        <taxon>Araneae</taxon>
        <taxon>Araneomorphae</taxon>
        <taxon>Entelegynae</taxon>
        <taxon>Araneoidea</taxon>
        <taxon>Araneidae</taxon>
        <taxon>Araneus</taxon>
    </lineage>
</organism>
<evidence type="ECO:0000313" key="1">
    <source>
        <dbReference type="EMBL" id="GBN55668.1"/>
    </source>
</evidence>
<name>A0A4Y2PUV7_ARAVE</name>
<keyword evidence="3" id="KW-1185">Reference proteome</keyword>
<evidence type="ECO:0000313" key="2">
    <source>
        <dbReference type="EMBL" id="GBN55675.1"/>
    </source>
</evidence>
<gene>
    <name evidence="2" type="ORF">AVEN_211123_1</name>
    <name evidence="1" type="ORF">AVEN_46441_1</name>
</gene>